<feature type="transmembrane region" description="Helical" evidence="1">
    <location>
        <begin position="56"/>
        <end position="78"/>
    </location>
</feature>
<gene>
    <name evidence="2" type="ORF">GCM10011379_38920</name>
</gene>
<keyword evidence="1" id="KW-1133">Transmembrane helix</keyword>
<feature type="transmembrane region" description="Helical" evidence="1">
    <location>
        <begin position="90"/>
        <end position="116"/>
    </location>
</feature>
<sequence length="176" mass="19781">MEKLMHLATPKYRCMKRQGLYRLISSLVNSYALLLAVGLVMSFFSLFSSATGMLQAFISISTILYAWYANQFFVRVIVLKGPFTRRKKDLLQVNAIVVAILSIVAVICAGVCLIFFDLVKQVLAQKAEQDIPTKSLLMLLIPTLVIGLVLGIHVIWTIRLLRRHKGQIKDSEEEPG</sequence>
<feature type="transmembrane region" description="Helical" evidence="1">
    <location>
        <begin position="20"/>
        <end position="44"/>
    </location>
</feature>
<protein>
    <submittedName>
        <fullName evidence="2">Uncharacterized protein</fullName>
    </submittedName>
</protein>
<comment type="caution">
    <text evidence="2">The sequence shown here is derived from an EMBL/GenBank/DDBJ whole genome shotgun (WGS) entry which is preliminary data.</text>
</comment>
<feature type="transmembrane region" description="Helical" evidence="1">
    <location>
        <begin position="136"/>
        <end position="158"/>
    </location>
</feature>
<keyword evidence="1" id="KW-0472">Membrane</keyword>
<accession>A0A917MXH7</accession>
<proteinExistence type="predicted"/>
<dbReference type="Proteomes" id="UP000627292">
    <property type="component" value="Unassembled WGS sequence"/>
</dbReference>
<reference evidence="2" key="2">
    <citation type="submission" date="2020-09" db="EMBL/GenBank/DDBJ databases">
        <authorList>
            <person name="Sun Q."/>
            <person name="Zhou Y."/>
        </authorList>
    </citation>
    <scope>NUCLEOTIDE SEQUENCE</scope>
    <source>
        <strain evidence="2">CGMCC 1.15290</strain>
    </source>
</reference>
<evidence type="ECO:0000313" key="2">
    <source>
        <dbReference type="EMBL" id="GGH75391.1"/>
    </source>
</evidence>
<name>A0A917MXH7_9BACT</name>
<keyword evidence="3" id="KW-1185">Reference proteome</keyword>
<evidence type="ECO:0000256" key="1">
    <source>
        <dbReference type="SAM" id="Phobius"/>
    </source>
</evidence>
<evidence type="ECO:0000313" key="3">
    <source>
        <dbReference type="Proteomes" id="UP000627292"/>
    </source>
</evidence>
<dbReference type="EMBL" id="BMIB01000004">
    <property type="protein sequence ID" value="GGH75391.1"/>
    <property type="molecule type" value="Genomic_DNA"/>
</dbReference>
<organism evidence="2 3">
    <name type="scientific">Filimonas zeae</name>
    <dbReference type="NCBI Taxonomy" id="1737353"/>
    <lineage>
        <taxon>Bacteria</taxon>
        <taxon>Pseudomonadati</taxon>
        <taxon>Bacteroidota</taxon>
        <taxon>Chitinophagia</taxon>
        <taxon>Chitinophagales</taxon>
        <taxon>Chitinophagaceae</taxon>
        <taxon>Filimonas</taxon>
    </lineage>
</organism>
<dbReference type="AlphaFoldDB" id="A0A917MXH7"/>
<reference evidence="2" key="1">
    <citation type="journal article" date="2014" name="Int. J. Syst. Evol. Microbiol.">
        <title>Complete genome sequence of Corynebacterium casei LMG S-19264T (=DSM 44701T), isolated from a smear-ripened cheese.</title>
        <authorList>
            <consortium name="US DOE Joint Genome Institute (JGI-PGF)"/>
            <person name="Walter F."/>
            <person name="Albersmeier A."/>
            <person name="Kalinowski J."/>
            <person name="Ruckert C."/>
        </authorList>
    </citation>
    <scope>NUCLEOTIDE SEQUENCE</scope>
    <source>
        <strain evidence="2">CGMCC 1.15290</strain>
    </source>
</reference>
<keyword evidence="1" id="KW-0812">Transmembrane</keyword>